<evidence type="ECO:0000313" key="2">
    <source>
        <dbReference type="Proteomes" id="UP000269945"/>
    </source>
</evidence>
<accession>A0A9X9PWL2</accession>
<proteinExistence type="predicted"/>
<name>A0A9X9PWL2_GULGU</name>
<sequence length="36" mass="4031">MSCTWHCSRQMSVGIGRIIQNPGTNWVPMLNLSSPQ</sequence>
<dbReference type="EMBL" id="CYRY02005422">
    <property type="protein sequence ID" value="VCW69860.1"/>
    <property type="molecule type" value="Genomic_DNA"/>
</dbReference>
<comment type="caution">
    <text evidence="1">The sequence shown here is derived from an EMBL/GenBank/DDBJ whole genome shotgun (WGS) entry which is preliminary data.</text>
</comment>
<protein>
    <submittedName>
        <fullName evidence="1">Uncharacterized protein</fullName>
    </submittedName>
</protein>
<evidence type="ECO:0000313" key="1">
    <source>
        <dbReference type="EMBL" id="VCW69860.1"/>
    </source>
</evidence>
<reference evidence="1 2" key="1">
    <citation type="submission" date="2018-10" db="EMBL/GenBank/DDBJ databases">
        <authorList>
            <person name="Ekblom R."/>
            <person name="Jareborg N."/>
        </authorList>
    </citation>
    <scope>NUCLEOTIDE SEQUENCE [LARGE SCALE GENOMIC DNA]</scope>
    <source>
        <tissue evidence="1">Muscle</tissue>
    </source>
</reference>
<gene>
    <name evidence="1" type="ORF">BN2614_LOCUS1</name>
</gene>
<keyword evidence="2" id="KW-1185">Reference proteome</keyword>
<organism evidence="1 2">
    <name type="scientific">Gulo gulo</name>
    <name type="common">Wolverine</name>
    <name type="synonym">Gluton</name>
    <dbReference type="NCBI Taxonomy" id="48420"/>
    <lineage>
        <taxon>Eukaryota</taxon>
        <taxon>Metazoa</taxon>
        <taxon>Chordata</taxon>
        <taxon>Craniata</taxon>
        <taxon>Vertebrata</taxon>
        <taxon>Euteleostomi</taxon>
        <taxon>Mammalia</taxon>
        <taxon>Eutheria</taxon>
        <taxon>Laurasiatheria</taxon>
        <taxon>Carnivora</taxon>
        <taxon>Caniformia</taxon>
        <taxon>Musteloidea</taxon>
        <taxon>Mustelidae</taxon>
        <taxon>Guloninae</taxon>
        <taxon>Gulo</taxon>
    </lineage>
</organism>
<dbReference type="Proteomes" id="UP000269945">
    <property type="component" value="Unassembled WGS sequence"/>
</dbReference>
<dbReference type="AlphaFoldDB" id="A0A9X9PWL2"/>